<sequence>MICLEKLSIISDQRSAISDQRSFLTNLNVLTHLTLPYTSHKKALSSLRTNQNRLICLNSALTKYKVTPTGLAIVLYPHLVNDTENPTNRIEHISNTKLGSQAIAVILDDPAPYIQSETVNTTKTKTVRYYSSWLRIPVPVNQQRTKLSRKRILQVADSAFK</sequence>
<evidence type="ECO:0000313" key="2">
    <source>
        <dbReference type="Proteomes" id="UP000242642"/>
    </source>
</evidence>
<protein>
    <submittedName>
        <fullName evidence="1">Uncharacterized protein</fullName>
    </submittedName>
</protein>
<keyword evidence="2" id="KW-1185">Reference proteome</keyword>
<organism evidence="1 2">
    <name type="scientific">Thorsellia anophelis DSM 18579</name>
    <dbReference type="NCBI Taxonomy" id="1123402"/>
    <lineage>
        <taxon>Bacteria</taxon>
        <taxon>Pseudomonadati</taxon>
        <taxon>Pseudomonadota</taxon>
        <taxon>Gammaproteobacteria</taxon>
        <taxon>Enterobacterales</taxon>
        <taxon>Thorselliaceae</taxon>
        <taxon>Thorsellia</taxon>
    </lineage>
</organism>
<evidence type="ECO:0000313" key="1">
    <source>
        <dbReference type="EMBL" id="SES67697.1"/>
    </source>
</evidence>
<dbReference type="EMBL" id="FOHV01000001">
    <property type="protein sequence ID" value="SES67697.1"/>
    <property type="molecule type" value="Genomic_DNA"/>
</dbReference>
<reference evidence="2" key="1">
    <citation type="submission" date="2016-10" db="EMBL/GenBank/DDBJ databases">
        <authorList>
            <person name="Varghese N."/>
            <person name="Submissions S."/>
        </authorList>
    </citation>
    <scope>NUCLEOTIDE SEQUENCE [LARGE SCALE GENOMIC DNA]</scope>
    <source>
        <strain evidence="2">DSM 18579</strain>
    </source>
</reference>
<dbReference type="Proteomes" id="UP000242642">
    <property type="component" value="Unassembled WGS sequence"/>
</dbReference>
<proteinExistence type="predicted"/>
<accession>A0A1H9YFF1</accession>
<name>A0A1H9YFF1_9GAMM</name>
<dbReference type="AlphaFoldDB" id="A0A1H9YFF1"/>
<gene>
    <name evidence="1" type="ORF">SAMN02583745_00234</name>
</gene>